<keyword evidence="1" id="KW-0472">Membrane</keyword>
<feature type="transmembrane region" description="Helical" evidence="1">
    <location>
        <begin position="145"/>
        <end position="165"/>
    </location>
</feature>
<reference evidence="3" key="1">
    <citation type="submission" date="2018-05" db="EMBL/GenBank/DDBJ databases">
        <authorList>
            <person name="Lanie J.A."/>
            <person name="Ng W.-L."/>
            <person name="Kazmierczak K.M."/>
            <person name="Andrzejewski T.M."/>
            <person name="Davidsen T.M."/>
            <person name="Wayne K.J."/>
            <person name="Tettelin H."/>
            <person name="Glass J.I."/>
            <person name="Rusch D."/>
            <person name="Podicherti R."/>
            <person name="Tsui H.-C.T."/>
            <person name="Winkler M.E."/>
        </authorList>
    </citation>
    <scope>NUCLEOTIDE SEQUENCE</scope>
</reference>
<evidence type="ECO:0000313" key="3">
    <source>
        <dbReference type="EMBL" id="SVA03050.1"/>
    </source>
</evidence>
<keyword evidence="1" id="KW-0812">Transmembrane</keyword>
<dbReference type="PROSITE" id="PS51468">
    <property type="entry name" value="VIT"/>
    <property type="match status" value="1"/>
</dbReference>
<feature type="transmembrane region" description="Helical" evidence="1">
    <location>
        <begin position="12"/>
        <end position="32"/>
    </location>
</feature>
<dbReference type="AlphaFoldDB" id="A0A381SG34"/>
<dbReference type="EMBL" id="UINC01003068">
    <property type="protein sequence ID" value="SVA03050.1"/>
    <property type="molecule type" value="Genomic_DNA"/>
</dbReference>
<feature type="transmembrane region" description="Helical" evidence="1">
    <location>
        <begin position="77"/>
        <end position="97"/>
    </location>
</feature>
<sequence>MTEPAKKEKYVAQTILGVVFPVLAASIELTTGFCRDTFFDPLPNIWSCLVFALIPIANAMVLYGLAHPTEKSLPRLMLANGISIGVSAYFSLTFVTLLPLSMLGSLIGIGLCGLTPFFALVCACRLRTRLLKMRSNYEISSPERLGSLGGIAGFLLLLPIGLSALTTDVALNWIENGNVEFREKGVRWLENYGSTSVLAHLAAGRRIGYYSWGSSYGLFDDWNRRSSVTPELLYRLTGRSFPQLDQPTWRSGRPLWNPFKIYTPAPRRGTEGLSLSESVIDGWADGDGMVGYLEWTMVVRNDGSRTQEAVSTIQLPKGATVSRVTLWVNGEEREAAFAAKAKVTEAYQRVVRRKRDPILITTDGLDRIQVRCFPVLSRDHMRFRIGISLPLELESPTRAVLPLPFFVDRNFSLADKTKHHLWIESRGTLDLPAKNVAASLTRDGKNRLEARISGSELPNIASAIKVSRQDISTVWNAWDETELPVVGTLKDTAPGHQPAVVVLDGSWAMRSRWDEVLGLLENAPHVRRVFLANKDVQEFEFDTPESRTRTLQSLRQFEPNRGRDNVTALRTAWSTASHIADSRIIWIHAPQPYALSTIATLWRPFNRSDAPGLIDAPMMVGPNVVVDELPQLKNVHSVPLIGKDSNSFWKRVARIETLPFELVQGSPPAHAYQASRHLTRIWALQQIHQELDKGKEWDDLVPIAERYRIVSPVSGAVVLETNAQYDRAGLQAPKNNLPQTATPAVLLLLVGLVLLASGGLLTRYRVRA</sequence>
<feature type="transmembrane region" description="Helical" evidence="1">
    <location>
        <begin position="44"/>
        <end position="65"/>
    </location>
</feature>
<feature type="domain" description="VIT" evidence="2">
    <location>
        <begin position="261"/>
        <end position="389"/>
    </location>
</feature>
<protein>
    <recommendedName>
        <fullName evidence="2">VIT domain-containing protein</fullName>
    </recommendedName>
</protein>
<keyword evidence="1" id="KW-1133">Transmembrane helix</keyword>
<gene>
    <name evidence="3" type="ORF">METZ01_LOCUS55904</name>
</gene>
<feature type="transmembrane region" description="Helical" evidence="1">
    <location>
        <begin position="744"/>
        <end position="762"/>
    </location>
</feature>
<proteinExistence type="predicted"/>
<dbReference type="NCBIfam" id="TIGR01167">
    <property type="entry name" value="LPXTG_anchor"/>
    <property type="match status" value="1"/>
</dbReference>
<organism evidence="3">
    <name type="scientific">marine metagenome</name>
    <dbReference type="NCBI Taxonomy" id="408172"/>
    <lineage>
        <taxon>unclassified sequences</taxon>
        <taxon>metagenomes</taxon>
        <taxon>ecological metagenomes</taxon>
    </lineage>
</organism>
<evidence type="ECO:0000259" key="2">
    <source>
        <dbReference type="PROSITE" id="PS51468"/>
    </source>
</evidence>
<name>A0A381SG34_9ZZZZ</name>
<accession>A0A381SG34</accession>
<dbReference type="InterPro" id="IPR013694">
    <property type="entry name" value="VIT"/>
</dbReference>
<dbReference type="Pfam" id="PF08487">
    <property type="entry name" value="VIT"/>
    <property type="match status" value="1"/>
</dbReference>
<evidence type="ECO:0000256" key="1">
    <source>
        <dbReference type="SAM" id="Phobius"/>
    </source>
</evidence>
<feature type="transmembrane region" description="Helical" evidence="1">
    <location>
        <begin position="103"/>
        <end position="124"/>
    </location>
</feature>